<feature type="compositionally biased region" description="Basic and acidic residues" evidence="1">
    <location>
        <begin position="1"/>
        <end position="14"/>
    </location>
</feature>
<comment type="caution">
    <text evidence="2">The sequence shown here is derived from an EMBL/GenBank/DDBJ whole genome shotgun (WGS) entry which is preliminary data.</text>
</comment>
<evidence type="ECO:0000313" key="2">
    <source>
        <dbReference type="EMBL" id="KAF6739404.1"/>
    </source>
</evidence>
<dbReference type="AlphaFoldDB" id="A0A834L2S8"/>
<dbReference type="EMBL" id="WKFB01000006">
    <property type="protein sequence ID" value="KAF6739404.1"/>
    <property type="molecule type" value="Genomic_DNA"/>
</dbReference>
<sequence length="79" mass="9201">MKPTHNDSTRRGRDPTTSNPLHLSYKWKFLQIFAPLRMQRIILNESKCVNVRNVLETKVGQQTLLQVSLQVTLQVTLRL</sequence>
<name>A0A834L2S8_ORYME</name>
<dbReference type="Proteomes" id="UP000646548">
    <property type="component" value="Unassembled WGS sequence"/>
</dbReference>
<organism evidence="2 3">
    <name type="scientific">Oryzias melastigma</name>
    <name type="common">Marine medaka</name>
    <dbReference type="NCBI Taxonomy" id="30732"/>
    <lineage>
        <taxon>Eukaryota</taxon>
        <taxon>Metazoa</taxon>
        <taxon>Chordata</taxon>
        <taxon>Craniata</taxon>
        <taxon>Vertebrata</taxon>
        <taxon>Euteleostomi</taxon>
        <taxon>Actinopterygii</taxon>
        <taxon>Neopterygii</taxon>
        <taxon>Teleostei</taxon>
        <taxon>Neoteleostei</taxon>
        <taxon>Acanthomorphata</taxon>
        <taxon>Ovalentaria</taxon>
        <taxon>Atherinomorphae</taxon>
        <taxon>Beloniformes</taxon>
        <taxon>Adrianichthyidae</taxon>
        <taxon>Oryziinae</taxon>
        <taxon>Oryzias</taxon>
    </lineage>
</organism>
<reference evidence="2" key="1">
    <citation type="journal article" name="BMC Genomics">
        <title>Long-read sequencing and de novo genome assembly of marine medaka (Oryzias melastigma).</title>
        <authorList>
            <person name="Liang P."/>
            <person name="Saqib H.S.A."/>
            <person name="Ni X."/>
            <person name="Shen Y."/>
        </authorList>
    </citation>
    <scope>NUCLEOTIDE SEQUENCE</scope>
    <source>
        <strain evidence="2">Bigg-433</strain>
    </source>
</reference>
<accession>A0A834L2S8</accession>
<protein>
    <submittedName>
        <fullName evidence="2">Uncharacterized protein</fullName>
    </submittedName>
</protein>
<evidence type="ECO:0000313" key="3">
    <source>
        <dbReference type="Proteomes" id="UP000646548"/>
    </source>
</evidence>
<gene>
    <name evidence="2" type="ORF">FQA47_018231</name>
</gene>
<feature type="region of interest" description="Disordered" evidence="1">
    <location>
        <begin position="1"/>
        <end position="20"/>
    </location>
</feature>
<proteinExistence type="predicted"/>
<evidence type="ECO:0000256" key="1">
    <source>
        <dbReference type="SAM" id="MobiDB-lite"/>
    </source>
</evidence>